<sequence>MTVLPLIDSSSVSASSSSSSFESQLNSHPQYINIINQYQNFIKTNNETSKIIERIMPNLTGETLKGDDKINLRTKTLYFINDEYLLHHQEIPPGNSSSTSSNGSNYSVTFFHLGHKLTGHKGIIHGGLLATLLDELTCRLAFLNFENQRGVTANLNIDYKQPTIANQFIMIKCIVLEKSGRKCWVKGEVYKLNNQHQEEGEGEGDEVDDDYDLIIDKPENLLTSCKVLVIEPKWVDKLT</sequence>
<protein>
    <recommendedName>
        <fullName evidence="1">Thioesterase domain-containing protein</fullName>
    </recommendedName>
</protein>
<dbReference type="KEGG" id="cal:CAALFM_C208510WA"/>
<dbReference type="CDD" id="cd03443">
    <property type="entry name" value="PaaI_thioesterase"/>
    <property type="match status" value="1"/>
</dbReference>
<dbReference type="InterPro" id="IPR052061">
    <property type="entry name" value="PTE-AB_protein"/>
</dbReference>
<dbReference type="SUPFAM" id="SSF54637">
    <property type="entry name" value="Thioesterase/thiol ester dehydrase-isomerase"/>
    <property type="match status" value="1"/>
</dbReference>
<dbReference type="SMR" id="A0A1D8PI65"/>
<evidence type="ECO:0000313" key="4">
    <source>
        <dbReference type="Proteomes" id="UP000000559"/>
    </source>
</evidence>
<accession>A0A1D8PI65</accession>
<reference evidence="3 4" key="2">
    <citation type="journal article" date="2007" name="Genome Biol.">
        <title>Assembly of the Candida albicans genome into sixteen supercontigs aligned on the eight chromosomes.</title>
        <authorList>
            <person name="van het Hoog M."/>
            <person name="Rast T.J."/>
            <person name="Martchenko M."/>
            <person name="Grindle S."/>
            <person name="Dignard D."/>
            <person name="Hogues H."/>
            <person name="Cuomo C."/>
            <person name="Berriman M."/>
            <person name="Scherer S."/>
            <person name="Magee B.B."/>
            <person name="Whiteway M."/>
            <person name="Chibana H."/>
            <person name="Nantel A."/>
            <person name="Magee P.T."/>
        </authorList>
    </citation>
    <scope>GENOME REANNOTATION</scope>
    <source>
        <strain evidence="4">SC5314 / ATCC MYA-2876</strain>
    </source>
</reference>
<reference evidence="3 4" key="3">
    <citation type="journal article" date="2013" name="Genome Biol.">
        <title>Assembly of a phased diploid Candida albicans genome facilitates allele-specific measurements and provides a simple model for repeat and indel structure.</title>
        <authorList>
            <person name="Muzzey D."/>
            <person name="Schwartz K."/>
            <person name="Weissman J.S."/>
            <person name="Sherlock G."/>
        </authorList>
    </citation>
    <scope>NUCLEOTIDE SEQUENCE [LARGE SCALE GENOMIC DNA]</scope>
    <source>
        <strain evidence="4">SC5314 / ATCC MYA-2876</strain>
    </source>
</reference>
<dbReference type="OrthoDB" id="506431at2759"/>
<dbReference type="InParanoid" id="A0A1D8PI65"/>
<name>A0A1D8PI65_CANAL</name>
<dbReference type="AlphaFoldDB" id="A0A1D8PI65"/>
<feature type="domain" description="Thioesterase" evidence="1">
    <location>
        <begin position="122"/>
        <end position="193"/>
    </location>
</feature>
<dbReference type="Pfam" id="PF03061">
    <property type="entry name" value="4HBT"/>
    <property type="match status" value="1"/>
</dbReference>
<dbReference type="VEuPathDB" id="FungiDB:C2_08510W_A"/>
<dbReference type="InterPro" id="IPR029069">
    <property type="entry name" value="HotDog_dom_sf"/>
</dbReference>
<organism evidence="3 4">
    <name type="scientific">Candida albicans (strain SC5314 / ATCC MYA-2876)</name>
    <name type="common">Yeast</name>
    <dbReference type="NCBI Taxonomy" id="237561"/>
    <lineage>
        <taxon>Eukaryota</taxon>
        <taxon>Fungi</taxon>
        <taxon>Dikarya</taxon>
        <taxon>Ascomycota</taxon>
        <taxon>Saccharomycotina</taxon>
        <taxon>Pichiomycetes</taxon>
        <taxon>Debaryomycetaceae</taxon>
        <taxon>Candida/Lodderomyces clade</taxon>
        <taxon>Candida</taxon>
    </lineage>
</organism>
<dbReference type="Proteomes" id="UP000000559">
    <property type="component" value="Chromosome 2"/>
</dbReference>
<keyword evidence="4" id="KW-1185">Reference proteome</keyword>
<evidence type="ECO:0000313" key="2">
    <source>
        <dbReference type="CGD" id="CAL0000195938"/>
    </source>
</evidence>
<dbReference type="GeneID" id="3643922"/>
<gene>
    <name evidence="3" type="ordered locus">CAALFM_C208510WA</name>
    <name evidence="2" type="ordered locus">orf19.11110</name>
</gene>
<dbReference type="PANTHER" id="PTHR47260:SF1">
    <property type="entry name" value="UPF0644 PROTEIN PB2B4.06"/>
    <property type="match status" value="1"/>
</dbReference>
<evidence type="ECO:0000313" key="3">
    <source>
        <dbReference type="EMBL" id="AOW27839.1"/>
    </source>
</evidence>
<evidence type="ECO:0000259" key="1">
    <source>
        <dbReference type="Pfam" id="PF03061"/>
    </source>
</evidence>
<dbReference type="InterPro" id="IPR006683">
    <property type="entry name" value="Thioestr_dom"/>
</dbReference>
<dbReference type="CGD" id="CAL0000195938">
    <property type="gene designation" value="orf19.11110"/>
</dbReference>
<proteinExistence type="predicted"/>
<dbReference type="Gene3D" id="3.10.129.10">
    <property type="entry name" value="Hotdog Thioesterase"/>
    <property type="match status" value="1"/>
</dbReference>
<dbReference type="EMBL" id="CP017624">
    <property type="protein sequence ID" value="AOW27839.1"/>
    <property type="molecule type" value="Genomic_DNA"/>
</dbReference>
<dbReference type="PANTHER" id="PTHR47260">
    <property type="entry name" value="UPF0644 PROTEIN PB2B4.06"/>
    <property type="match status" value="1"/>
</dbReference>
<reference evidence="3 4" key="1">
    <citation type="journal article" date="2004" name="Proc. Natl. Acad. Sci. U.S.A.">
        <title>The diploid genome sequence of Candida albicans.</title>
        <authorList>
            <person name="Jones T."/>
            <person name="Federspiel N.A."/>
            <person name="Chibana H."/>
            <person name="Dungan J."/>
            <person name="Kalman S."/>
            <person name="Magee B.B."/>
            <person name="Newport G."/>
            <person name="Thorstenson Y.R."/>
            <person name="Agabian N."/>
            <person name="Magee P.T."/>
            <person name="Davis R.W."/>
            <person name="Scherer S."/>
        </authorList>
    </citation>
    <scope>NUCLEOTIDE SEQUENCE [LARGE SCALE GENOMIC DNA]</scope>
    <source>
        <strain evidence="4">SC5314 / ATCC MYA-2876</strain>
    </source>
</reference>
<dbReference type="RefSeq" id="XP_714469.2">
    <property type="nucleotide sequence ID" value="XM_709376.2"/>
</dbReference>
<dbReference type="eggNOG" id="KOG4781">
    <property type="taxonomic scope" value="Eukaryota"/>
</dbReference>